<dbReference type="Proteomes" id="UP000823935">
    <property type="component" value="Unassembled WGS sequence"/>
</dbReference>
<name>A0A9D1EPN9_9FIRM</name>
<evidence type="ECO:0000256" key="1">
    <source>
        <dbReference type="ARBA" id="ARBA00022723"/>
    </source>
</evidence>
<proteinExistence type="predicted"/>
<dbReference type="AlphaFoldDB" id="A0A9D1EPN9"/>
<keyword evidence="2" id="KW-0408">Iron</keyword>
<dbReference type="Gene3D" id="3.30.70.20">
    <property type="match status" value="1"/>
</dbReference>
<dbReference type="InterPro" id="IPR017900">
    <property type="entry name" value="4Fe4S_Fe_S_CS"/>
</dbReference>
<dbReference type="PROSITE" id="PS51379">
    <property type="entry name" value="4FE4S_FER_2"/>
    <property type="match status" value="2"/>
</dbReference>
<dbReference type="Pfam" id="PF12838">
    <property type="entry name" value="Fer4_7"/>
    <property type="match status" value="1"/>
</dbReference>
<comment type="caution">
    <text evidence="5">The sequence shown here is derived from an EMBL/GenBank/DDBJ whole genome shotgun (WGS) entry which is preliminary data.</text>
</comment>
<keyword evidence="3" id="KW-0411">Iron-sulfur</keyword>
<feature type="domain" description="4Fe-4S ferredoxin-type" evidence="4">
    <location>
        <begin position="48"/>
        <end position="79"/>
    </location>
</feature>
<dbReference type="SUPFAM" id="SSF54862">
    <property type="entry name" value="4Fe-4S ferredoxins"/>
    <property type="match status" value="1"/>
</dbReference>
<keyword evidence="1" id="KW-0479">Metal-binding</keyword>
<reference evidence="5" key="2">
    <citation type="journal article" date="2021" name="PeerJ">
        <title>Extensive microbial diversity within the chicken gut microbiome revealed by metagenomics and culture.</title>
        <authorList>
            <person name="Gilroy R."/>
            <person name="Ravi A."/>
            <person name="Getino M."/>
            <person name="Pursley I."/>
            <person name="Horton D.L."/>
            <person name="Alikhan N.F."/>
            <person name="Baker D."/>
            <person name="Gharbi K."/>
            <person name="Hall N."/>
            <person name="Watson M."/>
            <person name="Adriaenssens E.M."/>
            <person name="Foster-Nyarko E."/>
            <person name="Jarju S."/>
            <person name="Secka A."/>
            <person name="Antonio M."/>
            <person name="Oren A."/>
            <person name="Chaudhuri R.R."/>
            <person name="La Ragione R."/>
            <person name="Hildebrand F."/>
            <person name="Pallen M.J."/>
        </authorList>
    </citation>
    <scope>NUCLEOTIDE SEQUENCE</scope>
    <source>
        <strain evidence="5">CHK190-19873</strain>
    </source>
</reference>
<gene>
    <name evidence="5" type="ORF">IAB44_00210</name>
</gene>
<protein>
    <submittedName>
        <fullName evidence="5">4Fe-4S binding protein</fullName>
    </submittedName>
</protein>
<dbReference type="PROSITE" id="PS00198">
    <property type="entry name" value="4FE4S_FER_1"/>
    <property type="match status" value="1"/>
</dbReference>
<sequence>MEKIEFTAQEIPCSTRPLIYDDSLCIGCNRCASVCQCDILLPSPEKGKHPIVMYPGECYYCGACVMVCPRPGALKLSHPLMNRAKFVPVKKEEM</sequence>
<feature type="domain" description="4Fe-4S ferredoxin-type" evidence="4">
    <location>
        <begin position="15"/>
        <end position="45"/>
    </location>
</feature>
<evidence type="ECO:0000256" key="3">
    <source>
        <dbReference type="ARBA" id="ARBA00023014"/>
    </source>
</evidence>
<reference evidence="5" key="1">
    <citation type="submission" date="2020-10" db="EMBL/GenBank/DDBJ databases">
        <authorList>
            <person name="Gilroy R."/>
        </authorList>
    </citation>
    <scope>NUCLEOTIDE SEQUENCE</scope>
    <source>
        <strain evidence="5">CHK190-19873</strain>
    </source>
</reference>
<evidence type="ECO:0000313" key="5">
    <source>
        <dbReference type="EMBL" id="HIS29965.1"/>
    </source>
</evidence>
<dbReference type="EMBL" id="DVIQ01000002">
    <property type="protein sequence ID" value="HIS29965.1"/>
    <property type="molecule type" value="Genomic_DNA"/>
</dbReference>
<organism evidence="5 6">
    <name type="scientific">Candidatus Limivivens intestinipullorum</name>
    <dbReference type="NCBI Taxonomy" id="2840858"/>
    <lineage>
        <taxon>Bacteria</taxon>
        <taxon>Bacillati</taxon>
        <taxon>Bacillota</taxon>
        <taxon>Clostridia</taxon>
        <taxon>Lachnospirales</taxon>
        <taxon>Lachnospiraceae</taxon>
        <taxon>Lachnospiraceae incertae sedis</taxon>
        <taxon>Candidatus Limivivens</taxon>
    </lineage>
</organism>
<evidence type="ECO:0000259" key="4">
    <source>
        <dbReference type="PROSITE" id="PS51379"/>
    </source>
</evidence>
<dbReference type="InterPro" id="IPR017896">
    <property type="entry name" value="4Fe4S_Fe-S-bd"/>
</dbReference>
<dbReference type="GO" id="GO:0046872">
    <property type="term" value="F:metal ion binding"/>
    <property type="evidence" value="ECO:0007669"/>
    <property type="project" value="UniProtKB-KW"/>
</dbReference>
<dbReference type="GO" id="GO:0051536">
    <property type="term" value="F:iron-sulfur cluster binding"/>
    <property type="evidence" value="ECO:0007669"/>
    <property type="project" value="UniProtKB-KW"/>
</dbReference>
<accession>A0A9D1EPN9</accession>
<evidence type="ECO:0000256" key="2">
    <source>
        <dbReference type="ARBA" id="ARBA00023004"/>
    </source>
</evidence>
<evidence type="ECO:0000313" key="6">
    <source>
        <dbReference type="Proteomes" id="UP000823935"/>
    </source>
</evidence>